<keyword evidence="1" id="KW-0812">Transmembrane</keyword>
<accession>A0A2N1PRI4</accession>
<dbReference type="Proteomes" id="UP000233256">
    <property type="component" value="Unassembled WGS sequence"/>
</dbReference>
<evidence type="ECO:0000313" key="2">
    <source>
        <dbReference type="EMBL" id="PKK90944.1"/>
    </source>
</evidence>
<proteinExistence type="predicted"/>
<name>A0A2N1PRI4_9BACT</name>
<organism evidence="2 3">
    <name type="scientific">Candidatus Wallbacteria bacterium HGW-Wallbacteria-1</name>
    <dbReference type="NCBI Taxonomy" id="2013854"/>
    <lineage>
        <taxon>Bacteria</taxon>
        <taxon>Candidatus Walliibacteriota</taxon>
    </lineage>
</organism>
<sequence>MTMEKRKGEGLANPRIILIFILLAIVYWWTVLGYGDEFAALSREYSSLAEPVAVMDINDNVSVGKYSFSVLQEKYAKVEKTLKLAGYSED</sequence>
<keyword evidence="1" id="KW-0472">Membrane</keyword>
<dbReference type="EMBL" id="PGXC01000003">
    <property type="protein sequence ID" value="PKK90944.1"/>
    <property type="molecule type" value="Genomic_DNA"/>
</dbReference>
<comment type="caution">
    <text evidence="2">The sequence shown here is derived from an EMBL/GenBank/DDBJ whole genome shotgun (WGS) entry which is preliminary data.</text>
</comment>
<feature type="transmembrane region" description="Helical" evidence="1">
    <location>
        <begin position="12"/>
        <end position="30"/>
    </location>
</feature>
<dbReference type="AlphaFoldDB" id="A0A2N1PRI4"/>
<protein>
    <submittedName>
        <fullName evidence="2">Uncharacterized protein</fullName>
    </submittedName>
</protein>
<keyword evidence="1" id="KW-1133">Transmembrane helix</keyword>
<evidence type="ECO:0000313" key="3">
    <source>
        <dbReference type="Proteomes" id="UP000233256"/>
    </source>
</evidence>
<evidence type="ECO:0000256" key="1">
    <source>
        <dbReference type="SAM" id="Phobius"/>
    </source>
</evidence>
<gene>
    <name evidence="2" type="ORF">CVV64_04020</name>
</gene>
<reference evidence="2 3" key="1">
    <citation type="journal article" date="2017" name="ISME J.">
        <title>Potential for microbial H2 and metal transformations associated with novel bacteria and archaea in deep terrestrial subsurface sediments.</title>
        <authorList>
            <person name="Hernsdorf A.W."/>
            <person name="Amano Y."/>
            <person name="Miyakawa K."/>
            <person name="Ise K."/>
            <person name="Suzuki Y."/>
            <person name="Anantharaman K."/>
            <person name="Probst A."/>
            <person name="Burstein D."/>
            <person name="Thomas B.C."/>
            <person name="Banfield J.F."/>
        </authorList>
    </citation>
    <scope>NUCLEOTIDE SEQUENCE [LARGE SCALE GENOMIC DNA]</scope>
    <source>
        <strain evidence="2">HGW-Wallbacteria-1</strain>
    </source>
</reference>